<dbReference type="GO" id="GO:0005783">
    <property type="term" value="C:endoplasmic reticulum"/>
    <property type="evidence" value="ECO:0007669"/>
    <property type="project" value="TreeGrafter"/>
</dbReference>
<dbReference type="GO" id="GO:0032216">
    <property type="term" value="F:glucosaminyl-phosphatidylinositol O-acyltransferase activity"/>
    <property type="evidence" value="ECO:0007669"/>
    <property type="project" value="TreeGrafter"/>
</dbReference>
<evidence type="ECO:0000256" key="4">
    <source>
        <dbReference type="ARBA" id="ARBA00023136"/>
    </source>
</evidence>
<dbReference type="GO" id="GO:0072659">
    <property type="term" value="P:protein localization to plasma membrane"/>
    <property type="evidence" value="ECO:0007669"/>
    <property type="project" value="TreeGrafter"/>
</dbReference>
<dbReference type="AlphaFoldDB" id="A0A077Z9H8"/>
<keyword evidence="7" id="KW-1185">Reference proteome</keyword>
<dbReference type="PANTHER" id="PTHR20661:SF0">
    <property type="entry name" value="PHOSPHATIDYLINOSITOL-GLYCAN BIOSYNTHESIS CLASS W PROTEIN"/>
    <property type="match status" value="1"/>
</dbReference>
<dbReference type="Pfam" id="PF06423">
    <property type="entry name" value="GWT1"/>
    <property type="match status" value="1"/>
</dbReference>
<gene>
    <name evidence="6" type="ORF">TTRE_0000536701</name>
</gene>
<dbReference type="Proteomes" id="UP000030665">
    <property type="component" value="Unassembled WGS sequence"/>
</dbReference>
<feature type="transmembrane region" description="Helical" evidence="5">
    <location>
        <begin position="198"/>
        <end position="225"/>
    </location>
</feature>
<evidence type="ECO:0000313" key="6">
    <source>
        <dbReference type="EMBL" id="CDW57082.1"/>
    </source>
</evidence>
<feature type="transmembrane region" description="Helical" evidence="5">
    <location>
        <begin position="87"/>
        <end position="104"/>
    </location>
</feature>
<dbReference type="EMBL" id="HG806115">
    <property type="protein sequence ID" value="CDW57082.1"/>
    <property type="molecule type" value="Genomic_DNA"/>
</dbReference>
<proteinExistence type="predicted"/>
<organism evidence="6 7">
    <name type="scientific">Trichuris trichiura</name>
    <name type="common">Whipworm</name>
    <name type="synonym">Trichocephalus trichiurus</name>
    <dbReference type="NCBI Taxonomy" id="36087"/>
    <lineage>
        <taxon>Eukaryota</taxon>
        <taxon>Metazoa</taxon>
        <taxon>Ecdysozoa</taxon>
        <taxon>Nematoda</taxon>
        <taxon>Enoplea</taxon>
        <taxon>Dorylaimia</taxon>
        <taxon>Trichinellida</taxon>
        <taxon>Trichuridae</taxon>
        <taxon>Trichuris</taxon>
    </lineage>
</organism>
<keyword evidence="4 5" id="KW-0472">Membrane</keyword>
<protein>
    <submittedName>
        <fullName evidence="6">GPI anchored wall transfer protein 1</fullName>
    </submittedName>
</protein>
<feature type="transmembrane region" description="Helical" evidence="5">
    <location>
        <begin position="246"/>
        <end position="268"/>
    </location>
</feature>
<evidence type="ECO:0000256" key="1">
    <source>
        <dbReference type="ARBA" id="ARBA00004141"/>
    </source>
</evidence>
<dbReference type="InterPro" id="IPR009447">
    <property type="entry name" value="PIGW/GWT1"/>
</dbReference>
<dbReference type="STRING" id="36087.A0A077Z9H8"/>
<keyword evidence="3 5" id="KW-1133">Transmembrane helix</keyword>
<reference evidence="6" key="1">
    <citation type="submission" date="2014-01" db="EMBL/GenBank/DDBJ databases">
        <authorList>
            <person name="Aslett M."/>
        </authorList>
    </citation>
    <scope>NUCLEOTIDE SEQUENCE</scope>
</reference>
<reference evidence="6" key="2">
    <citation type="submission" date="2014-03" db="EMBL/GenBank/DDBJ databases">
        <title>The whipworm genome and dual-species transcriptomics of an intimate host-pathogen interaction.</title>
        <authorList>
            <person name="Foth B.J."/>
            <person name="Tsai I.J."/>
            <person name="Reid A.J."/>
            <person name="Bancroft A.J."/>
            <person name="Nichol S."/>
            <person name="Tracey A."/>
            <person name="Holroyd N."/>
            <person name="Cotton J.A."/>
            <person name="Stanley E.J."/>
            <person name="Zarowiecki M."/>
            <person name="Liu J.Z."/>
            <person name="Huckvale T."/>
            <person name="Cooper P.J."/>
            <person name="Grencis R.K."/>
            <person name="Berriman M."/>
        </authorList>
    </citation>
    <scope>NUCLEOTIDE SEQUENCE [LARGE SCALE GENOMIC DNA]</scope>
</reference>
<evidence type="ECO:0000313" key="7">
    <source>
        <dbReference type="Proteomes" id="UP000030665"/>
    </source>
</evidence>
<accession>A0A077Z9H8</accession>
<dbReference type="PANTHER" id="PTHR20661">
    <property type="entry name" value="PHOSPHATIDYLINOSITOL-GLYCAN BIOSYNTHESIS CLASS W PROTEIN"/>
    <property type="match status" value="1"/>
</dbReference>
<comment type="subcellular location">
    <subcellularLocation>
        <location evidence="1">Membrane</location>
        <topology evidence="1">Multi-pass membrane protein</topology>
    </subcellularLocation>
</comment>
<dbReference type="GO" id="GO:0006506">
    <property type="term" value="P:GPI anchor biosynthetic process"/>
    <property type="evidence" value="ECO:0007669"/>
    <property type="project" value="InterPro"/>
</dbReference>
<keyword evidence="2 5" id="KW-0812">Transmembrane</keyword>
<name>A0A077Z9H8_TRITR</name>
<feature type="transmembrane region" description="Helical" evidence="5">
    <location>
        <begin position="283"/>
        <end position="302"/>
    </location>
</feature>
<dbReference type="GO" id="GO:0016020">
    <property type="term" value="C:membrane"/>
    <property type="evidence" value="ECO:0007669"/>
    <property type="project" value="UniProtKB-SubCell"/>
</dbReference>
<evidence type="ECO:0000256" key="3">
    <source>
        <dbReference type="ARBA" id="ARBA00022989"/>
    </source>
</evidence>
<sequence>MDVGIGMIVFSNGLVSNAARWKPIKLARLIQKSAVLLFLGACRTMVLLYFDYPYDVEEYGMHWNFFYTLALVKLIGEFVASRLHVPYANAIVGVAIALAVQVFLQGEVQEYLFEEPTYREKGLFSLNREGIVSVVGCLAIFFIATDVGRLLYRCRRHRWNVAYIAKGIACLIIIMAVLCYGLDTYGLSPSRRIANSYYVFWIALLSLTDVFLLLVLTLIALCFYYRNGLDTNVRTEDHYYLYDGSLWQAINASGLSYFLLCNVFTGIVKMSTSTVERMSVETSLAVIFCYALATSLFARSQWGHLEAIRWRRMD</sequence>
<feature type="transmembrane region" description="Helical" evidence="5">
    <location>
        <begin position="62"/>
        <end position="80"/>
    </location>
</feature>
<evidence type="ECO:0000256" key="2">
    <source>
        <dbReference type="ARBA" id="ARBA00022692"/>
    </source>
</evidence>
<dbReference type="OrthoDB" id="1158011at2759"/>
<feature type="transmembrane region" description="Helical" evidence="5">
    <location>
        <begin position="29"/>
        <end position="50"/>
    </location>
</feature>
<evidence type="ECO:0000256" key="5">
    <source>
        <dbReference type="SAM" id="Phobius"/>
    </source>
</evidence>
<feature type="transmembrane region" description="Helical" evidence="5">
    <location>
        <begin position="131"/>
        <end position="152"/>
    </location>
</feature>
<feature type="transmembrane region" description="Helical" evidence="5">
    <location>
        <begin position="164"/>
        <end position="186"/>
    </location>
</feature>